<gene>
    <name evidence="5" type="ORF">SAMN05660472_00709</name>
</gene>
<organism evidence="5 6">
    <name type="scientific">Natronincola ferrireducens</name>
    <dbReference type="NCBI Taxonomy" id="393762"/>
    <lineage>
        <taxon>Bacteria</taxon>
        <taxon>Bacillati</taxon>
        <taxon>Bacillota</taxon>
        <taxon>Clostridia</taxon>
        <taxon>Peptostreptococcales</taxon>
        <taxon>Natronincolaceae</taxon>
        <taxon>Natronincola</taxon>
    </lineage>
</organism>
<reference evidence="5 6" key="1">
    <citation type="submission" date="2016-10" db="EMBL/GenBank/DDBJ databases">
        <authorList>
            <person name="de Groot N.N."/>
        </authorList>
    </citation>
    <scope>NUCLEOTIDE SEQUENCE [LARGE SCALE GENOMIC DNA]</scope>
    <source>
        <strain evidence="5 6">DSM 18346</strain>
    </source>
</reference>
<evidence type="ECO:0000313" key="5">
    <source>
        <dbReference type="EMBL" id="SDK08939.1"/>
    </source>
</evidence>
<protein>
    <submittedName>
        <fullName evidence="5">Predicted transcriptional regulator</fullName>
    </submittedName>
</protein>
<dbReference type="PIRSF" id="PIRSF019455">
    <property type="entry name" value="CopR_AtkY"/>
    <property type="match status" value="1"/>
</dbReference>
<dbReference type="Gene3D" id="1.10.10.10">
    <property type="entry name" value="Winged helix-like DNA-binding domain superfamily/Winged helix DNA-binding domain"/>
    <property type="match status" value="1"/>
</dbReference>
<dbReference type="Pfam" id="PF03965">
    <property type="entry name" value="Penicillinase_R"/>
    <property type="match status" value="1"/>
</dbReference>
<evidence type="ECO:0000256" key="4">
    <source>
        <dbReference type="ARBA" id="ARBA00023163"/>
    </source>
</evidence>
<dbReference type="GO" id="GO:0045892">
    <property type="term" value="P:negative regulation of DNA-templated transcription"/>
    <property type="evidence" value="ECO:0007669"/>
    <property type="project" value="InterPro"/>
</dbReference>
<dbReference type="OrthoDB" id="9795583at2"/>
<dbReference type="InterPro" id="IPR005650">
    <property type="entry name" value="BlaI_family"/>
</dbReference>
<dbReference type="InterPro" id="IPR036388">
    <property type="entry name" value="WH-like_DNA-bd_sf"/>
</dbReference>
<evidence type="ECO:0000256" key="3">
    <source>
        <dbReference type="ARBA" id="ARBA00023125"/>
    </source>
</evidence>
<dbReference type="Gene3D" id="1.10.4040.10">
    <property type="entry name" value="Penicillinase repressor domain"/>
    <property type="match status" value="1"/>
</dbReference>
<proteinExistence type="inferred from homology"/>
<dbReference type="GO" id="GO:0003677">
    <property type="term" value="F:DNA binding"/>
    <property type="evidence" value="ECO:0007669"/>
    <property type="project" value="UniProtKB-KW"/>
</dbReference>
<name>A0A1G8Z1E1_9FIRM</name>
<dbReference type="AlphaFoldDB" id="A0A1G8Z1E1"/>
<dbReference type="SUPFAM" id="SSF46785">
    <property type="entry name" value="Winged helix' DNA-binding domain"/>
    <property type="match status" value="1"/>
</dbReference>
<sequence>MKNLGKLSETEMEVIQEIWKIKEPVTVAQLMDVFRSKDWKTSTLSTIMQRLINKGFLTKSMDGKVNFYYVTLTLDEYKKYESVEFLNRLYDGNIKNFIAAIVEDEGLSKNDIDELKDWFVEQAGEK</sequence>
<keyword evidence="4" id="KW-0804">Transcription</keyword>
<dbReference type="RefSeq" id="WP_090550348.1">
    <property type="nucleotide sequence ID" value="NZ_FNFP01000001.1"/>
</dbReference>
<keyword evidence="6" id="KW-1185">Reference proteome</keyword>
<keyword evidence="3" id="KW-0238">DNA-binding</keyword>
<dbReference type="EMBL" id="FNFP01000001">
    <property type="protein sequence ID" value="SDK08939.1"/>
    <property type="molecule type" value="Genomic_DNA"/>
</dbReference>
<evidence type="ECO:0000256" key="1">
    <source>
        <dbReference type="ARBA" id="ARBA00011046"/>
    </source>
</evidence>
<evidence type="ECO:0000313" key="6">
    <source>
        <dbReference type="Proteomes" id="UP000198718"/>
    </source>
</evidence>
<dbReference type="Proteomes" id="UP000198718">
    <property type="component" value="Unassembled WGS sequence"/>
</dbReference>
<comment type="similarity">
    <text evidence="1">Belongs to the BlaI transcriptional regulatory family.</text>
</comment>
<accession>A0A1G8Z1E1</accession>
<keyword evidence="2" id="KW-0805">Transcription regulation</keyword>
<dbReference type="InterPro" id="IPR036390">
    <property type="entry name" value="WH_DNA-bd_sf"/>
</dbReference>
<dbReference type="STRING" id="393762.SAMN05660472_00709"/>
<evidence type="ECO:0000256" key="2">
    <source>
        <dbReference type="ARBA" id="ARBA00023015"/>
    </source>
</evidence>